<protein>
    <recommendedName>
        <fullName evidence="3">BMERB domain-containing protein</fullName>
    </recommendedName>
</protein>
<feature type="region of interest" description="Disordered" evidence="2">
    <location>
        <begin position="481"/>
        <end position="551"/>
    </location>
</feature>
<organism evidence="4">
    <name type="scientific">Notodromas monacha</name>
    <dbReference type="NCBI Taxonomy" id="399045"/>
    <lineage>
        <taxon>Eukaryota</taxon>
        <taxon>Metazoa</taxon>
        <taxon>Ecdysozoa</taxon>
        <taxon>Arthropoda</taxon>
        <taxon>Crustacea</taxon>
        <taxon>Oligostraca</taxon>
        <taxon>Ostracoda</taxon>
        <taxon>Podocopa</taxon>
        <taxon>Podocopida</taxon>
        <taxon>Cypridocopina</taxon>
        <taxon>Cypridoidea</taxon>
        <taxon>Cyprididae</taxon>
        <taxon>Notodromas</taxon>
    </lineage>
</organism>
<feature type="compositionally biased region" description="Polar residues" evidence="2">
    <location>
        <begin position="208"/>
        <end position="223"/>
    </location>
</feature>
<dbReference type="EMBL" id="CAJPEX010000119">
    <property type="protein sequence ID" value="CAG0913481.1"/>
    <property type="molecule type" value="Genomic_DNA"/>
</dbReference>
<feature type="compositionally biased region" description="Low complexity" evidence="2">
    <location>
        <begin position="24"/>
        <end position="47"/>
    </location>
</feature>
<dbReference type="InterPro" id="IPR022735">
    <property type="entry name" value="bMERB_dom"/>
</dbReference>
<dbReference type="EMBL" id="OA882156">
    <property type="protein sequence ID" value="CAD7273329.1"/>
    <property type="molecule type" value="Genomic_DNA"/>
</dbReference>
<name>A0A7R9BDP0_9CRUS</name>
<evidence type="ECO:0000259" key="3">
    <source>
        <dbReference type="Pfam" id="PF12130"/>
    </source>
</evidence>
<feature type="compositionally biased region" description="Basic and acidic residues" evidence="2">
    <location>
        <begin position="109"/>
        <end position="120"/>
    </location>
</feature>
<keyword evidence="5" id="KW-1185">Reference proteome</keyword>
<feature type="compositionally biased region" description="Pro residues" evidence="2">
    <location>
        <begin position="123"/>
        <end position="136"/>
    </location>
</feature>
<feature type="compositionally biased region" description="Low complexity" evidence="2">
    <location>
        <begin position="481"/>
        <end position="496"/>
    </location>
</feature>
<sequence>MSVEYPDDLNPFDDEETEEETKAAEPSPSRSMRGSVPSVSVPPVIVSHVDDDDPIDNDNVVEIEKNVNENDEPEKKGEKGDVGQAREDVVVPSVSVPVDVTVEVTSEDDNVHAKVCEKEAPSPFDPPPRPPQPKMPVPRIESYDKALNPFGDDDDDDDCRDKGKAQVVAVETRPPPVPKSSPRRYKKKAPAPPPPTPPKAVEEERPTSRISNGSLDSIGSGTPLQKKKPAPNAPIPPKRVFPDGFKDKLSKELQDVDVKLEQLSRQRDAIKGQLSFFGIDDADLQDNDAPAGEESRDHDGGGVVVVDDSKIDQGHCEGDEKDADEKGGAAGVASGDTATPKEAKEEVEEEVDSRDTALVLDKLTQLASIGEEIEDLTWRRKEVAFDLEDFALNEEHAELDHRIRVIQARPTCVVSPEEKAEEAELIHRLMQVVKRRDELVEKMEADRNLRRALMIVVDDDTLHHPSGGLGRFSSSSSSSLLAGAASASPSTSPAAGDKGKRKYKLPKLKSKTLRRIRDKVVLHHHHHHGSGATAAPTTTEDDSKRRSSKKS</sequence>
<evidence type="ECO:0000256" key="1">
    <source>
        <dbReference type="SAM" id="Coils"/>
    </source>
</evidence>
<feature type="region of interest" description="Disordered" evidence="2">
    <location>
        <begin position="103"/>
        <end position="246"/>
    </location>
</feature>
<evidence type="ECO:0000313" key="4">
    <source>
        <dbReference type="EMBL" id="CAD7273329.1"/>
    </source>
</evidence>
<feature type="region of interest" description="Disordered" evidence="2">
    <location>
        <begin position="1"/>
        <end position="91"/>
    </location>
</feature>
<evidence type="ECO:0000256" key="2">
    <source>
        <dbReference type="SAM" id="MobiDB-lite"/>
    </source>
</evidence>
<feature type="compositionally biased region" description="Basic residues" evidence="2">
    <location>
        <begin position="499"/>
        <end position="529"/>
    </location>
</feature>
<feature type="compositionally biased region" description="Acidic residues" evidence="2">
    <location>
        <begin position="50"/>
        <end position="61"/>
    </location>
</feature>
<dbReference type="SMART" id="SM01203">
    <property type="entry name" value="DUF3585"/>
    <property type="match status" value="1"/>
</dbReference>
<accession>A0A7R9BDP0</accession>
<feature type="domain" description="BMERB" evidence="3">
    <location>
        <begin position="350"/>
        <end position="448"/>
    </location>
</feature>
<keyword evidence="1" id="KW-0175">Coiled coil</keyword>
<dbReference type="Pfam" id="PF12130">
    <property type="entry name" value="bMERB_dom"/>
    <property type="match status" value="1"/>
</dbReference>
<feature type="compositionally biased region" description="Acidic residues" evidence="2">
    <location>
        <begin position="1"/>
        <end position="19"/>
    </location>
</feature>
<dbReference type="Proteomes" id="UP000678499">
    <property type="component" value="Unassembled WGS sequence"/>
</dbReference>
<evidence type="ECO:0000313" key="5">
    <source>
        <dbReference type="Proteomes" id="UP000678499"/>
    </source>
</evidence>
<dbReference type="OrthoDB" id="10017054at2759"/>
<dbReference type="AlphaFoldDB" id="A0A7R9BDP0"/>
<feature type="compositionally biased region" description="Basic and acidic residues" evidence="2">
    <location>
        <begin position="307"/>
        <end position="327"/>
    </location>
</feature>
<feature type="coiled-coil region" evidence="1">
    <location>
        <begin position="246"/>
        <end position="273"/>
    </location>
</feature>
<gene>
    <name evidence="4" type="ORF">NMOB1V02_LOCUS1222</name>
</gene>
<feature type="compositionally biased region" description="Basic and acidic residues" evidence="2">
    <location>
        <begin position="62"/>
        <end position="89"/>
    </location>
</feature>
<feature type="region of interest" description="Disordered" evidence="2">
    <location>
        <begin position="281"/>
        <end position="352"/>
    </location>
</feature>
<proteinExistence type="predicted"/>
<reference evidence="4" key="1">
    <citation type="submission" date="2020-11" db="EMBL/GenBank/DDBJ databases">
        <authorList>
            <person name="Tran Van P."/>
        </authorList>
    </citation>
    <scope>NUCLEOTIDE SEQUENCE</scope>
</reference>